<organism evidence="2">
    <name type="scientific">Zea mays</name>
    <name type="common">Maize</name>
    <dbReference type="NCBI Taxonomy" id="4577"/>
    <lineage>
        <taxon>Eukaryota</taxon>
        <taxon>Viridiplantae</taxon>
        <taxon>Streptophyta</taxon>
        <taxon>Embryophyta</taxon>
        <taxon>Tracheophyta</taxon>
        <taxon>Spermatophyta</taxon>
        <taxon>Magnoliopsida</taxon>
        <taxon>Liliopsida</taxon>
        <taxon>Poales</taxon>
        <taxon>Poaceae</taxon>
        <taxon>PACMAD clade</taxon>
        <taxon>Panicoideae</taxon>
        <taxon>Andropogonodae</taxon>
        <taxon>Andropogoneae</taxon>
        <taxon>Tripsacinae</taxon>
        <taxon>Zea</taxon>
    </lineage>
</organism>
<feature type="region of interest" description="Disordered" evidence="1">
    <location>
        <begin position="38"/>
        <end position="85"/>
    </location>
</feature>
<dbReference type="AlphaFoldDB" id="A0A1D6J7U6"/>
<feature type="compositionally biased region" description="Basic residues" evidence="1">
    <location>
        <begin position="155"/>
        <end position="166"/>
    </location>
</feature>
<feature type="compositionally biased region" description="Basic and acidic residues" evidence="1">
    <location>
        <begin position="39"/>
        <end position="68"/>
    </location>
</feature>
<accession>A0A1D6J7U6</accession>
<proteinExistence type="predicted"/>
<name>A0A1D6J7U6_MAIZE</name>
<evidence type="ECO:0000256" key="1">
    <source>
        <dbReference type="SAM" id="MobiDB-lite"/>
    </source>
</evidence>
<gene>
    <name evidence="2" type="ORF">ZEAMMB73_Zm00001d025575</name>
</gene>
<reference evidence="2" key="1">
    <citation type="submission" date="2015-12" db="EMBL/GenBank/DDBJ databases">
        <title>Update maize B73 reference genome by single molecule sequencing technologies.</title>
        <authorList>
            <consortium name="Maize Genome Sequencing Project"/>
            <person name="Ware D."/>
        </authorList>
    </citation>
    <scope>NUCLEOTIDE SEQUENCE</scope>
    <source>
        <tissue evidence="2">Seedling</tissue>
    </source>
</reference>
<feature type="region of interest" description="Disordered" evidence="1">
    <location>
        <begin position="120"/>
        <end position="191"/>
    </location>
</feature>
<dbReference type="EMBL" id="CM000786">
    <property type="protein sequence ID" value="AQK43995.1"/>
    <property type="molecule type" value="Genomic_DNA"/>
</dbReference>
<dbReference type="ExpressionAtlas" id="A0A1D6J7U6">
    <property type="expression patterns" value="baseline and differential"/>
</dbReference>
<feature type="region of interest" description="Disordered" evidence="1">
    <location>
        <begin position="1"/>
        <end position="20"/>
    </location>
</feature>
<protein>
    <submittedName>
        <fullName evidence="2">Synaptonemal complex protein ZIPPER1</fullName>
    </submittedName>
</protein>
<sequence>MHHEEECQRMQEELELQKSKEEKQRALLQLQWKVMGESQRVDQEVNSKKEYSVSSIRRSDPYGRKEQEVQLVSPETNRKDVNLPGILQSPISNMLRKVEKVSQDIPKHRKVTHHEYEVETANGRITKRRKTRSTVMFGEPNSQKPLHNTTDKDVKKLKKVPTRSRAHPANIGELFSEGSLNPYADDPYAFD</sequence>
<evidence type="ECO:0000313" key="2">
    <source>
        <dbReference type="EMBL" id="AQK43995.1"/>
    </source>
</evidence>